<feature type="binding site" evidence="3">
    <location>
        <position position="142"/>
    </location>
    <ligand>
        <name>Mg(2+)</name>
        <dbReference type="ChEBI" id="CHEBI:18420"/>
    </ligand>
</feature>
<feature type="binding site" evidence="3">
    <location>
        <position position="34"/>
    </location>
    <ligand>
        <name>Mg(2+)</name>
        <dbReference type="ChEBI" id="CHEBI:18420"/>
    </ligand>
</feature>
<feature type="binding site" evidence="3">
    <location>
        <position position="277"/>
    </location>
    <ligand>
        <name>Zn(2+)</name>
        <dbReference type="ChEBI" id="CHEBI:29105"/>
        <label>2</label>
    </ligand>
</feature>
<name>D1B834_THEAS</name>
<feature type="binding site" evidence="3">
    <location>
        <position position="417"/>
    </location>
    <ligand>
        <name>Zn(2+)</name>
        <dbReference type="ChEBI" id="CHEBI:29105"/>
        <label>2</label>
    </ligand>
</feature>
<keyword evidence="5" id="KW-0732">Signal</keyword>
<evidence type="ECO:0000313" key="7">
    <source>
        <dbReference type="Proteomes" id="UP000002030"/>
    </source>
</evidence>
<dbReference type="PRINTS" id="PR00113">
    <property type="entry name" value="ALKPHPHTASE"/>
</dbReference>
<dbReference type="PATRIC" id="fig|525903.6.peg.202"/>
<dbReference type="Pfam" id="PF00245">
    <property type="entry name" value="Alk_phosphatase"/>
    <property type="match status" value="1"/>
</dbReference>
<keyword evidence="7" id="KW-1185">Reference proteome</keyword>
<dbReference type="GO" id="GO:0004035">
    <property type="term" value="F:alkaline phosphatase activity"/>
    <property type="evidence" value="ECO:0007669"/>
    <property type="project" value="UniProtKB-EC"/>
</dbReference>
<organism evidence="6 7">
    <name type="scientific">Thermanaerovibrio acidaminovorans (strain ATCC 49978 / DSM 6589 / Su883)</name>
    <name type="common">Selenomonas acidaminovorans</name>
    <dbReference type="NCBI Taxonomy" id="525903"/>
    <lineage>
        <taxon>Bacteria</taxon>
        <taxon>Thermotogati</taxon>
        <taxon>Synergistota</taxon>
        <taxon>Synergistia</taxon>
        <taxon>Synergistales</taxon>
        <taxon>Synergistaceae</taxon>
        <taxon>Thermanaerovibrio</taxon>
    </lineage>
</organism>
<feature type="active site" description="Phosphoserine intermediate" evidence="2">
    <location>
        <position position="74"/>
    </location>
</feature>
<dbReference type="Gene3D" id="3.40.720.10">
    <property type="entry name" value="Alkaline Phosphatase, subunit A"/>
    <property type="match status" value="1"/>
</dbReference>
<feature type="signal peptide" evidence="5">
    <location>
        <begin position="1"/>
        <end position="23"/>
    </location>
</feature>
<evidence type="ECO:0000256" key="4">
    <source>
        <dbReference type="RuleBase" id="RU003946"/>
    </source>
</evidence>
<reference evidence="6 7" key="1">
    <citation type="journal article" date="2009" name="Stand. Genomic Sci.">
        <title>Complete genome sequence of Thermanaerovibrio acidaminovorans type strain (Su883).</title>
        <authorList>
            <person name="Chovatia M."/>
            <person name="Sikorski J."/>
            <person name="Schroder M."/>
            <person name="Lapidus A."/>
            <person name="Nolan M."/>
            <person name="Tice H."/>
            <person name="Glavina Del Rio T."/>
            <person name="Copeland A."/>
            <person name="Cheng J.F."/>
            <person name="Lucas S."/>
            <person name="Chen F."/>
            <person name="Bruce D."/>
            <person name="Goodwin L."/>
            <person name="Pitluck S."/>
            <person name="Ivanova N."/>
            <person name="Mavromatis K."/>
            <person name="Ovchinnikova G."/>
            <person name="Pati A."/>
            <person name="Chen A."/>
            <person name="Palaniappan K."/>
            <person name="Land M."/>
            <person name="Hauser L."/>
            <person name="Chang Y.J."/>
            <person name="Jeffries C.D."/>
            <person name="Chain P."/>
            <person name="Saunders E."/>
            <person name="Detter J.C."/>
            <person name="Brettin T."/>
            <person name="Rohde M."/>
            <person name="Goker M."/>
            <person name="Spring S."/>
            <person name="Bristow J."/>
            <person name="Markowitz V."/>
            <person name="Hugenholtz P."/>
            <person name="Kyrpides N.C."/>
            <person name="Klenk H.P."/>
            <person name="Eisen J.A."/>
        </authorList>
    </citation>
    <scope>NUCLEOTIDE SEQUENCE [LARGE SCALE GENOMIC DNA]</scope>
    <source>
        <strain evidence="7">ATCC 49978 / DSM 6589 / Su883</strain>
    </source>
</reference>
<dbReference type="GO" id="GO:0046872">
    <property type="term" value="F:metal ion binding"/>
    <property type="evidence" value="ECO:0007669"/>
    <property type="project" value="UniProtKB-KW"/>
</dbReference>
<dbReference type="RefSeq" id="WP_012868953.1">
    <property type="nucleotide sequence ID" value="NC_013522.1"/>
</dbReference>
<feature type="binding site" evidence="3">
    <location>
        <position position="34"/>
    </location>
    <ligand>
        <name>Zn(2+)</name>
        <dbReference type="ChEBI" id="CHEBI:29105"/>
        <label>2</label>
    </ligand>
</feature>
<dbReference type="SMART" id="SM00098">
    <property type="entry name" value="alkPPc"/>
    <property type="match status" value="1"/>
</dbReference>
<dbReference type="PANTHER" id="PTHR11596:SF5">
    <property type="entry name" value="ALKALINE PHOSPHATASE"/>
    <property type="match status" value="1"/>
</dbReference>
<dbReference type="eggNOG" id="COG1785">
    <property type="taxonomic scope" value="Bacteria"/>
</dbReference>
<accession>D1B834</accession>
<keyword evidence="3" id="KW-0460">Magnesium</keyword>
<sequence length="541" mass="58232">MVRRIRCWVMLLALLLVTAPADARARNVIVLMCDGTGATHTTVARWYKGGPLAMDQMYVGRVRTWGAESLITDSAPAATAFATGHKASDKAIGVMPWSVAMPGVPAVTEETKARPVASVLEAAKLAGKATGIVVTSNVQHASPAAYSSHWPDRNDYNEIGEQQLYLGMDVIFGGGSRYLIPAEKGGARKDGEDLMEEARRLGYRVVSDRSGMMSLSSGRVLGLFAPDDLSYEFDRPVLTPSQPSLSEMTAKAIEILSKDPDGFFLFVEGSKIDWASHANDPVGVVSDVLAFDDAVLVALDFARRSGDTAVLVFSDHGNGGMSLGSKVTDASYSKLPLNALVEPLRRARLTGEGVERLLGDQRTESGIREVVASNYGITDLTDDEVKAIAQAEKGRMNYVLGPILSRRSPIGWTTNGHTGEDLFINYYGLKEPLKTIENTDIARICAREMGVNLDEATSRLFVDAFAVFGSMGASVRLDKSDPNNQVLVVERGRVRAEIPLSKSTMRLGGRVVSTGGLSVLSPITGKVYVPQRAVEVFKAAM</sequence>
<feature type="binding site" evidence="3">
    <location>
        <position position="268"/>
    </location>
    <ligand>
        <name>Mg(2+)</name>
        <dbReference type="ChEBI" id="CHEBI:18420"/>
    </ligand>
</feature>
<feature type="binding site" evidence="3">
    <location>
        <position position="273"/>
    </location>
    <ligand>
        <name>Zn(2+)</name>
        <dbReference type="ChEBI" id="CHEBI:29105"/>
        <label>2</label>
    </ligand>
</feature>
<dbReference type="STRING" id="525903.Taci_0198"/>
<protein>
    <submittedName>
        <fullName evidence="6">Alkaline phosphatase</fullName>
        <ecNumber evidence="6">3.1.3.1</ecNumber>
    </submittedName>
</protein>
<dbReference type="Gene3D" id="1.10.60.40">
    <property type="match status" value="1"/>
</dbReference>
<keyword evidence="3" id="KW-0862">Zinc</keyword>
<dbReference type="CDD" id="cd16012">
    <property type="entry name" value="ALP"/>
    <property type="match status" value="1"/>
</dbReference>
<dbReference type="EMBL" id="CP001818">
    <property type="protein sequence ID" value="ACZ18437.1"/>
    <property type="molecule type" value="Genomic_DNA"/>
</dbReference>
<keyword evidence="6" id="KW-0378">Hydrolase</keyword>
<dbReference type="Proteomes" id="UP000002030">
    <property type="component" value="Chromosome"/>
</dbReference>
<feature type="chain" id="PRO_5003020858" evidence="5">
    <location>
        <begin position="24"/>
        <end position="541"/>
    </location>
</feature>
<keyword evidence="1" id="KW-0597">Phosphoprotein</keyword>
<feature type="binding site" evidence="3">
    <location>
        <position position="140"/>
    </location>
    <ligand>
        <name>Mg(2+)</name>
        <dbReference type="ChEBI" id="CHEBI:18420"/>
    </ligand>
</feature>
<dbReference type="InterPro" id="IPR017850">
    <property type="entry name" value="Alkaline_phosphatase_core_sf"/>
</dbReference>
<feature type="binding site" evidence="3">
    <location>
        <position position="315"/>
    </location>
    <ligand>
        <name>Zn(2+)</name>
        <dbReference type="ChEBI" id="CHEBI:29105"/>
        <label>2</label>
    </ligand>
</feature>
<evidence type="ECO:0000256" key="1">
    <source>
        <dbReference type="ARBA" id="ARBA00022553"/>
    </source>
</evidence>
<dbReference type="HOGENOM" id="CLU_008539_6_2_0"/>
<dbReference type="AlphaFoldDB" id="D1B834"/>
<comment type="cofactor">
    <cofactor evidence="3">
        <name>Zn(2+)</name>
        <dbReference type="ChEBI" id="CHEBI:29105"/>
    </cofactor>
    <text evidence="3">Binds 2 Zn(2+) ions.</text>
</comment>
<dbReference type="KEGG" id="tai:Taci_0198"/>
<dbReference type="SUPFAM" id="SSF53649">
    <property type="entry name" value="Alkaline phosphatase-like"/>
    <property type="match status" value="1"/>
</dbReference>
<dbReference type="OrthoDB" id="9794455at2"/>
<dbReference type="PANTHER" id="PTHR11596">
    <property type="entry name" value="ALKALINE PHOSPHATASE"/>
    <property type="match status" value="1"/>
</dbReference>
<proteinExistence type="inferred from homology"/>
<gene>
    <name evidence="6" type="ordered locus">Taci_0198</name>
</gene>
<feature type="binding site" evidence="3">
    <location>
        <position position="316"/>
    </location>
    <ligand>
        <name>Zn(2+)</name>
        <dbReference type="ChEBI" id="CHEBI:29105"/>
        <label>2</label>
    </ligand>
</feature>
<evidence type="ECO:0000256" key="5">
    <source>
        <dbReference type="SAM" id="SignalP"/>
    </source>
</evidence>
<dbReference type="EC" id="3.1.3.1" evidence="6"/>
<evidence type="ECO:0000256" key="2">
    <source>
        <dbReference type="PIRSR" id="PIRSR601952-1"/>
    </source>
</evidence>
<dbReference type="EnsemblBacteria" id="ACZ18437">
    <property type="protein sequence ID" value="ACZ18437"/>
    <property type="gene ID" value="Taci_0198"/>
</dbReference>
<comment type="similarity">
    <text evidence="4">Belongs to the alkaline phosphatase family.</text>
</comment>
<dbReference type="InterPro" id="IPR001952">
    <property type="entry name" value="Alkaline_phosphatase"/>
</dbReference>
<evidence type="ECO:0000313" key="6">
    <source>
        <dbReference type="EMBL" id="ACZ18437.1"/>
    </source>
</evidence>
<evidence type="ECO:0000256" key="3">
    <source>
        <dbReference type="PIRSR" id="PIRSR601952-2"/>
    </source>
</evidence>
<keyword evidence="3" id="KW-0479">Metal-binding</keyword>
<comment type="cofactor">
    <cofactor evidence="3">
        <name>Mg(2+)</name>
        <dbReference type="ChEBI" id="CHEBI:18420"/>
    </cofactor>
    <text evidence="3">Binds 1 Mg(2+) ion.</text>
</comment>